<protein>
    <submittedName>
        <fullName evidence="2">Uncharacterized protein</fullName>
    </submittedName>
</protein>
<reference evidence="2" key="1">
    <citation type="submission" date="2016-11" db="EMBL/GenBank/DDBJ databases">
        <title>The genome sequence of Colletotrichum cuscutae.</title>
        <authorList>
            <person name="Baroncelli R."/>
        </authorList>
    </citation>
    <scope>NUCLEOTIDE SEQUENCE</scope>
    <source>
        <strain evidence="2">IMI 304802</strain>
    </source>
</reference>
<feature type="compositionally biased region" description="Basic and acidic residues" evidence="1">
    <location>
        <begin position="9"/>
        <end position="18"/>
    </location>
</feature>
<dbReference type="EMBL" id="MPDP01000046">
    <property type="protein sequence ID" value="KAK1489324.1"/>
    <property type="molecule type" value="Genomic_DNA"/>
</dbReference>
<accession>A0AAI9VID4</accession>
<dbReference type="Proteomes" id="UP001239213">
    <property type="component" value="Unassembled WGS sequence"/>
</dbReference>
<name>A0AAI9VID4_9PEZI</name>
<sequence>MPWSMAHGGVDDKHRRAGLESPRPPGPRVGIAPSSKYSVPFFLSLVLVPKFHGAPKTNRRLQSHASLHGVTARQGAFVGRCARAFGHFFDGTASSDRDEEGPGMQQQNCAVPPTIEVLQGHIFRLSLSHANSTAASSTLCRFASPDTIPLHIIKIMLLDVSGMRDSQSTARPGHRAGLEHTTGTLAEGRHGCCFCAMCTKDSAGKSCRLVRVCYVCKLFRLRSGGIPPSTPSPPVFTMEQQSRESPAPSRSGDAPNLCLIKLDLPGPEPGPFPSLVPRAEANLHSQRPTPPGRFFVSVRITKHFLQ</sequence>
<feature type="region of interest" description="Disordered" evidence="1">
    <location>
        <begin position="1"/>
        <end position="31"/>
    </location>
</feature>
<organism evidence="2 3">
    <name type="scientific">Colletotrichum cuscutae</name>
    <dbReference type="NCBI Taxonomy" id="1209917"/>
    <lineage>
        <taxon>Eukaryota</taxon>
        <taxon>Fungi</taxon>
        <taxon>Dikarya</taxon>
        <taxon>Ascomycota</taxon>
        <taxon>Pezizomycotina</taxon>
        <taxon>Sordariomycetes</taxon>
        <taxon>Hypocreomycetidae</taxon>
        <taxon>Glomerellales</taxon>
        <taxon>Glomerellaceae</taxon>
        <taxon>Colletotrichum</taxon>
        <taxon>Colletotrichum acutatum species complex</taxon>
    </lineage>
</organism>
<gene>
    <name evidence="2" type="ORF">CCUS01_03371</name>
</gene>
<keyword evidence="3" id="KW-1185">Reference proteome</keyword>
<evidence type="ECO:0000256" key="1">
    <source>
        <dbReference type="SAM" id="MobiDB-lite"/>
    </source>
</evidence>
<feature type="region of interest" description="Disordered" evidence="1">
    <location>
        <begin position="229"/>
        <end position="253"/>
    </location>
</feature>
<evidence type="ECO:0000313" key="3">
    <source>
        <dbReference type="Proteomes" id="UP001239213"/>
    </source>
</evidence>
<evidence type="ECO:0000313" key="2">
    <source>
        <dbReference type="EMBL" id="KAK1489324.1"/>
    </source>
</evidence>
<proteinExistence type="predicted"/>
<comment type="caution">
    <text evidence="2">The sequence shown here is derived from an EMBL/GenBank/DDBJ whole genome shotgun (WGS) entry which is preliminary data.</text>
</comment>
<dbReference type="AlphaFoldDB" id="A0AAI9VID4"/>